<proteinExistence type="predicted"/>
<reference evidence="1" key="1">
    <citation type="submission" date="2016-10" db="EMBL/GenBank/DDBJ databases">
        <title>Sequence of Gallionella enrichment culture.</title>
        <authorList>
            <person name="Poehlein A."/>
            <person name="Muehling M."/>
            <person name="Daniel R."/>
        </authorList>
    </citation>
    <scope>NUCLEOTIDE SEQUENCE</scope>
</reference>
<dbReference type="AlphaFoldDB" id="A0A1J5P7Q0"/>
<dbReference type="EMBL" id="MLJW01006044">
    <property type="protein sequence ID" value="OIQ67262.1"/>
    <property type="molecule type" value="Genomic_DNA"/>
</dbReference>
<dbReference type="AntiFam" id="ANF00007">
    <property type="entry name" value="Shadow ORF (opposite clpB)"/>
</dbReference>
<evidence type="ECO:0000313" key="1">
    <source>
        <dbReference type="EMBL" id="OIQ67262.1"/>
    </source>
</evidence>
<protein>
    <submittedName>
        <fullName evidence="1">Uncharacterized protein</fullName>
    </submittedName>
</protein>
<name>A0A1J5P7Q0_9ZZZZ</name>
<gene>
    <name evidence="1" type="ORF">GALL_511610</name>
</gene>
<comment type="caution">
    <text evidence="1">The sequence shown here is derived from an EMBL/GenBank/DDBJ whole genome shotgun (WGS) entry which is preliminary data.</text>
</comment>
<sequence length="270" mass="29518">MLFHELTHVDAHHVVFRIKHEAGQRLAQLGLANPGWPQKQKRAGRAVRVRQTRARTANGVGDSLDGFVLPDHTLVQFVLHQQQFVALALHHFGHRNTGGAAHHLGNFLGSDLGAQQARRCVRCTMAFLGLGFFQALFQLWQLAVLQFGDLVEVALAGQLFDLEFEFVNLLAQVATALGAGFLGFPDLVQVGNFFLQAGDLAVDEFKTLARSLVFFTLHSLPLDLQLDQAAVELVHHLGLGVHFDLDLAGRLVDQVNGFVGQETVGDVAVA</sequence>
<accession>A0A1J5P7Q0</accession>
<organism evidence="1">
    <name type="scientific">mine drainage metagenome</name>
    <dbReference type="NCBI Taxonomy" id="410659"/>
    <lineage>
        <taxon>unclassified sequences</taxon>
        <taxon>metagenomes</taxon>
        <taxon>ecological metagenomes</taxon>
    </lineage>
</organism>